<dbReference type="Gene3D" id="1.10.3720.10">
    <property type="entry name" value="MetI-like"/>
    <property type="match status" value="1"/>
</dbReference>
<evidence type="ECO:0000259" key="8">
    <source>
        <dbReference type="PROSITE" id="PS50928"/>
    </source>
</evidence>
<evidence type="ECO:0000256" key="1">
    <source>
        <dbReference type="ARBA" id="ARBA00004651"/>
    </source>
</evidence>
<keyword evidence="4 7" id="KW-0812">Transmembrane</keyword>
<proteinExistence type="inferred from homology"/>
<comment type="similarity">
    <text evidence="7">Belongs to the binding-protein-dependent transport system permease family.</text>
</comment>
<dbReference type="Proteomes" id="UP000279422">
    <property type="component" value="Unassembled WGS sequence"/>
</dbReference>
<comment type="caution">
    <text evidence="9">The sequence shown here is derived from an EMBL/GenBank/DDBJ whole genome shotgun (WGS) entry which is preliminary data.</text>
</comment>
<dbReference type="Pfam" id="PF00528">
    <property type="entry name" value="BPD_transp_1"/>
    <property type="match status" value="1"/>
</dbReference>
<feature type="transmembrane region" description="Helical" evidence="7">
    <location>
        <begin position="252"/>
        <end position="273"/>
    </location>
</feature>
<gene>
    <name evidence="9" type="ORF">DRJ00_08380</name>
</gene>
<accession>A0A497E1T4</accession>
<feature type="transmembrane region" description="Helical" evidence="7">
    <location>
        <begin position="137"/>
        <end position="165"/>
    </location>
</feature>
<dbReference type="AlphaFoldDB" id="A0A497E1T4"/>
<dbReference type="PROSITE" id="PS50928">
    <property type="entry name" value="ABC_TM1"/>
    <property type="match status" value="1"/>
</dbReference>
<dbReference type="CDD" id="cd06261">
    <property type="entry name" value="TM_PBP2"/>
    <property type="match status" value="1"/>
</dbReference>
<reference evidence="9 10" key="1">
    <citation type="submission" date="2018-06" db="EMBL/GenBank/DDBJ databases">
        <title>Extensive metabolic versatility and redundancy in microbially diverse, dynamic hydrothermal sediments.</title>
        <authorList>
            <person name="Dombrowski N."/>
            <person name="Teske A."/>
            <person name="Baker B.J."/>
        </authorList>
    </citation>
    <scope>NUCLEOTIDE SEQUENCE [LARGE SCALE GENOMIC DNA]</scope>
    <source>
        <strain evidence="9">B47_G16</strain>
    </source>
</reference>
<organism evidence="9 10">
    <name type="scientific">Aerophobetes bacterium</name>
    <dbReference type="NCBI Taxonomy" id="2030807"/>
    <lineage>
        <taxon>Bacteria</taxon>
        <taxon>Candidatus Aerophobota</taxon>
    </lineage>
</organism>
<feature type="transmembrane region" description="Helical" evidence="7">
    <location>
        <begin position="194"/>
        <end position="213"/>
    </location>
</feature>
<evidence type="ECO:0000313" key="9">
    <source>
        <dbReference type="EMBL" id="RLE07304.1"/>
    </source>
</evidence>
<protein>
    <submittedName>
        <fullName evidence="9">ABC transporter permease</fullName>
    </submittedName>
</protein>
<keyword evidence="2 7" id="KW-0813">Transport</keyword>
<dbReference type="EMBL" id="QMPZ01000178">
    <property type="protein sequence ID" value="RLE07304.1"/>
    <property type="molecule type" value="Genomic_DNA"/>
</dbReference>
<feature type="domain" description="ABC transmembrane type-1" evidence="8">
    <location>
        <begin position="101"/>
        <end position="313"/>
    </location>
</feature>
<dbReference type="GO" id="GO:0005886">
    <property type="term" value="C:plasma membrane"/>
    <property type="evidence" value="ECO:0007669"/>
    <property type="project" value="UniProtKB-SubCell"/>
</dbReference>
<keyword evidence="3" id="KW-1003">Cell membrane</keyword>
<comment type="subcellular location">
    <subcellularLocation>
        <location evidence="1 7">Cell membrane</location>
        <topology evidence="1 7">Multi-pass membrane protein</topology>
    </subcellularLocation>
</comment>
<evidence type="ECO:0000256" key="3">
    <source>
        <dbReference type="ARBA" id="ARBA00022475"/>
    </source>
</evidence>
<dbReference type="InterPro" id="IPR035906">
    <property type="entry name" value="MetI-like_sf"/>
</dbReference>
<keyword evidence="6 7" id="KW-0472">Membrane</keyword>
<dbReference type="SUPFAM" id="SSF161098">
    <property type="entry name" value="MetI-like"/>
    <property type="match status" value="1"/>
</dbReference>
<dbReference type="PANTHER" id="PTHR30465">
    <property type="entry name" value="INNER MEMBRANE ABC TRANSPORTER"/>
    <property type="match status" value="1"/>
</dbReference>
<evidence type="ECO:0000256" key="2">
    <source>
        <dbReference type="ARBA" id="ARBA00022448"/>
    </source>
</evidence>
<feature type="transmembrane region" description="Helical" evidence="7">
    <location>
        <begin position="101"/>
        <end position="125"/>
    </location>
</feature>
<dbReference type="Pfam" id="PF19300">
    <property type="entry name" value="BPD_transp_1_N"/>
    <property type="match status" value="1"/>
</dbReference>
<dbReference type="PANTHER" id="PTHR30465:SF43">
    <property type="entry name" value="OLIGOPEPTIDE ABC TRANSPORTER, PERMEASE PROTEIN"/>
    <property type="match status" value="1"/>
</dbReference>
<evidence type="ECO:0000256" key="7">
    <source>
        <dbReference type="RuleBase" id="RU363032"/>
    </source>
</evidence>
<keyword evidence="5 7" id="KW-1133">Transmembrane helix</keyword>
<dbReference type="InterPro" id="IPR045621">
    <property type="entry name" value="BPD_transp_1_N"/>
</dbReference>
<feature type="transmembrane region" description="Helical" evidence="7">
    <location>
        <begin position="293"/>
        <end position="313"/>
    </location>
</feature>
<feature type="transmembrane region" description="Helical" evidence="7">
    <location>
        <begin position="9"/>
        <end position="27"/>
    </location>
</feature>
<dbReference type="InterPro" id="IPR000515">
    <property type="entry name" value="MetI-like"/>
</dbReference>
<evidence type="ECO:0000256" key="4">
    <source>
        <dbReference type="ARBA" id="ARBA00022692"/>
    </source>
</evidence>
<sequence>MITYLVRRAIYSIILLFAVSIVGFIIIELPPGDFLTIRIVELQERGDRSAEQHIEELKARYGLDKPEYMKYFIWITHFIRGDFGESFRYEEPVSNLVGERIGLTVALSLSTLIFTWMLAIPIGVYSATHQYSIGDNVFTFLGFIGLATPNFLLALIGMFISVYYFNVSVGGLFSPEYAKAAWSFAKVLDLMKHIWIPVVIIGTAGTCGLIRIMRGNLLDILGQQYVMTARAKGLKEALVVWKHAVRVAINPLISTLGMSLPGILSGGALTEIVLNLPTAAPLYLKALQDQDMWLAGFFLMFYAIFLVIGNFLADITLAQVDPRIRYD</sequence>
<name>A0A497E1T4_UNCAE</name>
<evidence type="ECO:0000256" key="5">
    <source>
        <dbReference type="ARBA" id="ARBA00022989"/>
    </source>
</evidence>
<dbReference type="GO" id="GO:0055085">
    <property type="term" value="P:transmembrane transport"/>
    <property type="evidence" value="ECO:0007669"/>
    <property type="project" value="InterPro"/>
</dbReference>
<evidence type="ECO:0000256" key="6">
    <source>
        <dbReference type="ARBA" id="ARBA00023136"/>
    </source>
</evidence>
<evidence type="ECO:0000313" key="10">
    <source>
        <dbReference type="Proteomes" id="UP000279422"/>
    </source>
</evidence>